<evidence type="ECO:0000313" key="3">
    <source>
        <dbReference type="EMBL" id="CAA6806867.1"/>
    </source>
</evidence>
<dbReference type="SUPFAM" id="SSF55486">
    <property type="entry name" value="Metalloproteases ('zincins'), catalytic domain"/>
    <property type="match status" value="1"/>
</dbReference>
<evidence type="ECO:0000256" key="1">
    <source>
        <dbReference type="SAM" id="MobiDB-lite"/>
    </source>
</evidence>
<keyword evidence="2" id="KW-0732">Signal</keyword>
<proteinExistence type="predicted"/>
<feature type="compositionally biased region" description="Low complexity" evidence="1">
    <location>
        <begin position="259"/>
        <end position="274"/>
    </location>
</feature>
<dbReference type="EMBL" id="CACVAP010000051">
    <property type="protein sequence ID" value="CAA6806867.1"/>
    <property type="molecule type" value="Genomic_DNA"/>
</dbReference>
<accession>A0A6S6SNB4</accession>
<protein>
    <submittedName>
        <fullName evidence="3">Uncharacterized protein</fullName>
    </submittedName>
</protein>
<dbReference type="Pfam" id="PF13583">
    <property type="entry name" value="Reprolysin_4"/>
    <property type="match status" value="1"/>
</dbReference>
<feature type="signal peptide" evidence="2">
    <location>
        <begin position="1"/>
        <end position="25"/>
    </location>
</feature>
<dbReference type="Gene3D" id="3.40.390.10">
    <property type="entry name" value="Collagenase (Catalytic Domain)"/>
    <property type="match status" value="1"/>
</dbReference>
<dbReference type="InterPro" id="IPR024079">
    <property type="entry name" value="MetalloPept_cat_dom_sf"/>
</dbReference>
<dbReference type="GO" id="GO:0008237">
    <property type="term" value="F:metallopeptidase activity"/>
    <property type="evidence" value="ECO:0007669"/>
    <property type="project" value="InterPro"/>
</dbReference>
<name>A0A6S6SNB4_9BACT</name>
<evidence type="ECO:0000256" key="2">
    <source>
        <dbReference type="SAM" id="SignalP"/>
    </source>
</evidence>
<feature type="region of interest" description="Disordered" evidence="1">
    <location>
        <begin position="249"/>
        <end position="275"/>
    </location>
</feature>
<reference evidence="3" key="1">
    <citation type="submission" date="2020-01" db="EMBL/GenBank/DDBJ databases">
        <authorList>
            <person name="Meier V. D."/>
            <person name="Meier V D."/>
        </authorList>
    </citation>
    <scope>NUCLEOTIDE SEQUENCE</scope>
    <source>
        <strain evidence="3">HLG_WM_MAG_06</strain>
    </source>
</reference>
<feature type="chain" id="PRO_5028371827" evidence="2">
    <location>
        <begin position="26"/>
        <end position="447"/>
    </location>
</feature>
<organism evidence="3">
    <name type="scientific">uncultured Sulfurovum sp</name>
    <dbReference type="NCBI Taxonomy" id="269237"/>
    <lineage>
        <taxon>Bacteria</taxon>
        <taxon>Pseudomonadati</taxon>
        <taxon>Campylobacterota</taxon>
        <taxon>Epsilonproteobacteria</taxon>
        <taxon>Campylobacterales</taxon>
        <taxon>Sulfurovaceae</taxon>
        <taxon>Sulfurovum</taxon>
        <taxon>environmental samples</taxon>
    </lineage>
</organism>
<gene>
    <name evidence="3" type="ORF">HELGO_WM15609</name>
</gene>
<dbReference type="AlphaFoldDB" id="A0A6S6SNB4"/>
<sequence length="447" mass="49748">MKSNLIKCTLGVTSLLLLNTSAAIAENNVTEIDTLVVYSQGAKDHSNGDIETRINHLFTTTNKIYEDSGVNISLNAVKLEQLNLDDNASTYDVLPEIHANTEIQALRNKVGADEVVIYRPYSNDGLCGLAYYNPGYEAYAYAHVSIDCAAYVTGHEVGHNMHLAHSAKQDPDSGYGRGHGVEDQFTTVMAYTGSYNGAKVYKFSDPKLDCNGEPCGIEVGLENEADAVKKILIQAPLIANFREHVVIDDSNDTEDNNNKLDNNNTNDSTDSTDTTDLETAKKAYEDQIMVVDHVRAEMNILRANVKTVRTKAKATYQAEVEKLRTAFKTTKTTEHTALTVELAKLRERYLTARSERNAKTITSEQFTEIVTQIRSERTSKKADYKESISAKRVTLRAKIATLKEARIATIQEAKAIRTTFKTDVLFVEVQKLKELRKIYKTLLNASL</sequence>